<dbReference type="InterPro" id="IPR043502">
    <property type="entry name" value="DNA/RNA_pol_sf"/>
</dbReference>
<evidence type="ECO:0000256" key="1">
    <source>
        <dbReference type="ARBA" id="ARBA00022679"/>
    </source>
</evidence>
<proteinExistence type="predicted"/>
<dbReference type="InterPro" id="IPR021109">
    <property type="entry name" value="Peptidase_aspartic_dom_sf"/>
</dbReference>
<keyword evidence="7" id="KW-1185">Reference proteome</keyword>
<keyword evidence="5" id="KW-0472">Membrane</keyword>
<gene>
    <name evidence="6" type="ORF">PR048_012297</name>
</gene>
<keyword evidence="5" id="KW-0812">Transmembrane</keyword>
<dbReference type="Gene3D" id="3.30.70.270">
    <property type="match status" value="1"/>
</dbReference>
<dbReference type="SUPFAM" id="SSF50630">
    <property type="entry name" value="Acid proteases"/>
    <property type="match status" value="1"/>
</dbReference>
<evidence type="ECO:0000256" key="2">
    <source>
        <dbReference type="ARBA" id="ARBA00022695"/>
    </source>
</evidence>
<dbReference type="InterPro" id="IPR050951">
    <property type="entry name" value="Retrovirus_Pol_polyprotein"/>
</dbReference>
<accession>A0ABQ9HQ90</accession>
<keyword evidence="5" id="KW-1133">Transmembrane helix</keyword>
<name>A0ABQ9HQ90_9NEOP</name>
<dbReference type="Proteomes" id="UP001159363">
    <property type="component" value="Chromosome X"/>
</dbReference>
<evidence type="ECO:0000256" key="3">
    <source>
        <dbReference type="ARBA" id="ARBA00022722"/>
    </source>
</evidence>
<keyword evidence="2" id="KW-0548">Nucleotidyltransferase</keyword>
<dbReference type="EMBL" id="JARBHB010000004">
    <property type="protein sequence ID" value="KAJ8886088.1"/>
    <property type="molecule type" value="Genomic_DNA"/>
</dbReference>
<protein>
    <submittedName>
        <fullName evidence="6">Uncharacterized protein</fullName>
    </submittedName>
</protein>
<evidence type="ECO:0000313" key="6">
    <source>
        <dbReference type="EMBL" id="KAJ8886088.1"/>
    </source>
</evidence>
<feature type="transmembrane region" description="Helical" evidence="5">
    <location>
        <begin position="266"/>
        <end position="289"/>
    </location>
</feature>
<evidence type="ECO:0000313" key="7">
    <source>
        <dbReference type="Proteomes" id="UP001159363"/>
    </source>
</evidence>
<organism evidence="6 7">
    <name type="scientific">Dryococelus australis</name>
    <dbReference type="NCBI Taxonomy" id="614101"/>
    <lineage>
        <taxon>Eukaryota</taxon>
        <taxon>Metazoa</taxon>
        <taxon>Ecdysozoa</taxon>
        <taxon>Arthropoda</taxon>
        <taxon>Hexapoda</taxon>
        <taxon>Insecta</taxon>
        <taxon>Pterygota</taxon>
        <taxon>Neoptera</taxon>
        <taxon>Polyneoptera</taxon>
        <taxon>Phasmatodea</taxon>
        <taxon>Verophasmatodea</taxon>
        <taxon>Anareolatae</taxon>
        <taxon>Phasmatidae</taxon>
        <taxon>Eurycanthinae</taxon>
        <taxon>Dryococelus</taxon>
    </lineage>
</organism>
<dbReference type="PANTHER" id="PTHR37984:SF5">
    <property type="entry name" value="PROTEIN NYNRIN-LIKE"/>
    <property type="match status" value="1"/>
</dbReference>
<keyword evidence="3" id="KW-0540">Nuclease</keyword>
<comment type="caution">
    <text evidence="6">The sequence shown here is derived from an EMBL/GenBank/DDBJ whole genome shotgun (WGS) entry which is preliminary data.</text>
</comment>
<evidence type="ECO:0000256" key="5">
    <source>
        <dbReference type="SAM" id="Phobius"/>
    </source>
</evidence>
<dbReference type="SUPFAM" id="SSF56672">
    <property type="entry name" value="DNA/RNA polymerases"/>
    <property type="match status" value="1"/>
</dbReference>
<keyword evidence="1" id="KW-0808">Transferase</keyword>
<dbReference type="PANTHER" id="PTHR37984">
    <property type="entry name" value="PROTEIN CBG26694"/>
    <property type="match status" value="1"/>
</dbReference>
<evidence type="ECO:0000256" key="4">
    <source>
        <dbReference type="ARBA" id="ARBA00022759"/>
    </source>
</evidence>
<dbReference type="InterPro" id="IPR043128">
    <property type="entry name" value="Rev_trsase/Diguanyl_cyclase"/>
</dbReference>
<keyword evidence="4" id="KW-0255">Endonuclease</keyword>
<reference evidence="6 7" key="1">
    <citation type="submission" date="2023-02" db="EMBL/GenBank/DDBJ databases">
        <title>LHISI_Scaffold_Assembly.</title>
        <authorList>
            <person name="Stuart O.P."/>
            <person name="Cleave R."/>
            <person name="Magrath M.J.L."/>
            <person name="Mikheyev A.S."/>
        </authorList>
    </citation>
    <scope>NUCLEOTIDE SEQUENCE [LARGE SCALE GENOMIC DNA]</scope>
    <source>
        <strain evidence="6">Daus_M_001</strain>
        <tissue evidence="6">Leg muscle</tissue>
    </source>
</reference>
<keyword evidence="4" id="KW-0378">Hydrolase</keyword>
<dbReference type="Gene3D" id="3.10.10.10">
    <property type="entry name" value="HIV Type 1 Reverse Transcriptase, subunit A, domain 1"/>
    <property type="match status" value="1"/>
</dbReference>
<sequence length="358" mass="40668">MVNRLLLEGNDFTFDKACQIVLNMDSANQSLNIELNSKFIMFDVDTRSACTVIPLNIFKQWFSDDKLEKIYGKLLAANDQPLHVLGRCIVNVRFNKYFGNLSLIETLKKCHRALLGRDWLDILIPSWRHEFSESTGHVCNDNTIDEVMSVCSVKSHMVKDLELKIPAAFNKENNEDPIEQFKVNINVKDNCVPIFCKEYDGPYALRDSASPIVCVLKKNGEIRLCVDLKVTLNKYVSVDLYPLPKTKDLFKKFNEFNLEVDESSRYITLFVGCMSIIVCFGLSSASAIFQSVTDKILEVIKYCGAYKDDILLGVLSHLNDYNVNIKIQKSEFFVKSLEMLGYVLSADGLSPCKSKIKS</sequence>